<dbReference type="Gene3D" id="3.50.50.60">
    <property type="entry name" value="FAD/NAD(P)-binding domain"/>
    <property type="match status" value="1"/>
</dbReference>
<evidence type="ECO:0000256" key="10">
    <source>
        <dbReference type="ARBA" id="ARBA00023133"/>
    </source>
</evidence>
<keyword evidence="15" id="KW-1185">Reference proteome</keyword>
<evidence type="ECO:0000313" key="15">
    <source>
        <dbReference type="Proteomes" id="UP000618460"/>
    </source>
</evidence>
<evidence type="ECO:0000259" key="13">
    <source>
        <dbReference type="Pfam" id="PF01593"/>
    </source>
</evidence>
<dbReference type="EMBL" id="BMLG01000002">
    <property type="protein sequence ID" value="GGM25290.1"/>
    <property type="molecule type" value="Genomic_DNA"/>
</dbReference>
<evidence type="ECO:0000313" key="14">
    <source>
        <dbReference type="EMBL" id="GGM25290.1"/>
    </source>
</evidence>
<dbReference type="InterPro" id="IPR036188">
    <property type="entry name" value="FAD/NAD-bd_sf"/>
</dbReference>
<evidence type="ECO:0000256" key="8">
    <source>
        <dbReference type="ARBA" id="ARBA00022827"/>
    </source>
</evidence>
<comment type="catalytic activity">
    <reaction evidence="1">
        <text>coproporphyrinogen III + 3 O2 = coproporphyrin III + 3 H2O2</text>
        <dbReference type="Rhea" id="RHEA:43436"/>
        <dbReference type="ChEBI" id="CHEBI:15379"/>
        <dbReference type="ChEBI" id="CHEBI:16240"/>
        <dbReference type="ChEBI" id="CHEBI:57309"/>
        <dbReference type="ChEBI" id="CHEBI:131725"/>
        <dbReference type="EC" id="1.3.3.15"/>
    </reaction>
    <physiologicalReaction direction="left-to-right" evidence="1">
        <dbReference type="Rhea" id="RHEA:43437"/>
    </physiologicalReaction>
</comment>
<feature type="domain" description="Amine oxidase" evidence="13">
    <location>
        <begin position="15"/>
        <end position="463"/>
    </location>
</feature>
<dbReference type="GO" id="GO:0005737">
    <property type="term" value="C:cytoplasm"/>
    <property type="evidence" value="ECO:0007669"/>
    <property type="project" value="UniProtKB-SubCell"/>
</dbReference>
<comment type="pathway">
    <text evidence="3 11">Porphyrin-containing compound metabolism; protoheme biosynthesis.</text>
</comment>
<dbReference type="Gene3D" id="3.90.660.20">
    <property type="entry name" value="Protoporphyrinogen oxidase, mitochondrial, domain 2"/>
    <property type="match status" value="1"/>
</dbReference>
<accession>A0A917TJ38</accession>
<evidence type="ECO:0000256" key="7">
    <source>
        <dbReference type="ARBA" id="ARBA00022630"/>
    </source>
</evidence>
<evidence type="ECO:0000256" key="12">
    <source>
        <dbReference type="SAM" id="Phobius"/>
    </source>
</evidence>
<keyword evidence="12" id="KW-1133">Transmembrane helix</keyword>
<dbReference type="EC" id="1.3.3.15" evidence="5 11"/>
<dbReference type="InterPro" id="IPR050464">
    <property type="entry name" value="Zeta_carotene_desat/Oxidored"/>
</dbReference>
<dbReference type="NCBIfam" id="NF008845">
    <property type="entry name" value="PRK11883.1-5"/>
    <property type="match status" value="1"/>
</dbReference>
<keyword evidence="12" id="KW-0812">Transmembrane</keyword>
<keyword evidence="9 11" id="KW-0560">Oxidoreductase</keyword>
<dbReference type="SUPFAM" id="SSF54373">
    <property type="entry name" value="FAD-linked reductases, C-terminal domain"/>
    <property type="match status" value="1"/>
</dbReference>
<dbReference type="InterPro" id="IPR004572">
    <property type="entry name" value="Protoporphyrinogen_oxidase"/>
</dbReference>
<protein>
    <recommendedName>
        <fullName evidence="6 11">Coproporphyrinogen III oxidase</fullName>
        <ecNumber evidence="5 11">1.3.3.15</ecNumber>
    </recommendedName>
</protein>
<keyword evidence="11" id="KW-0963">Cytoplasm</keyword>
<keyword evidence="7 11" id="KW-0285">Flavoprotein</keyword>
<dbReference type="PANTHER" id="PTHR42923">
    <property type="entry name" value="PROTOPORPHYRINOGEN OXIDASE"/>
    <property type="match status" value="1"/>
</dbReference>
<dbReference type="RefSeq" id="WP_117153342.1">
    <property type="nucleotide sequence ID" value="NZ_BMLG01000002.1"/>
</dbReference>
<organism evidence="14 15">
    <name type="scientific">Paraliobacillus quinghaiensis</name>
    <dbReference type="NCBI Taxonomy" id="470815"/>
    <lineage>
        <taxon>Bacteria</taxon>
        <taxon>Bacillati</taxon>
        <taxon>Bacillota</taxon>
        <taxon>Bacilli</taxon>
        <taxon>Bacillales</taxon>
        <taxon>Bacillaceae</taxon>
        <taxon>Paraliobacillus</taxon>
    </lineage>
</organism>
<evidence type="ECO:0000256" key="9">
    <source>
        <dbReference type="ARBA" id="ARBA00023002"/>
    </source>
</evidence>
<dbReference type="GO" id="GO:0006783">
    <property type="term" value="P:heme biosynthetic process"/>
    <property type="evidence" value="ECO:0007669"/>
    <property type="project" value="UniProtKB-UniRule"/>
</dbReference>
<gene>
    <name evidence="14" type="primary">hemY</name>
    <name evidence="14" type="ORF">GCM10011351_08790</name>
</gene>
<comment type="cofactor">
    <cofactor evidence="2 11">
        <name>FAD</name>
        <dbReference type="ChEBI" id="CHEBI:57692"/>
    </cofactor>
</comment>
<comment type="subcellular location">
    <subcellularLocation>
        <location evidence="11">Cytoplasm</location>
    </subcellularLocation>
</comment>
<keyword evidence="12" id="KW-0472">Membrane</keyword>
<dbReference type="InterPro" id="IPR002937">
    <property type="entry name" value="Amino_oxidase"/>
</dbReference>
<evidence type="ECO:0000256" key="2">
    <source>
        <dbReference type="ARBA" id="ARBA00001974"/>
    </source>
</evidence>
<name>A0A917TJ38_9BACI</name>
<dbReference type="SUPFAM" id="SSF51905">
    <property type="entry name" value="FAD/NAD(P)-binding domain"/>
    <property type="match status" value="1"/>
</dbReference>
<reference evidence="14" key="2">
    <citation type="submission" date="2020-09" db="EMBL/GenBank/DDBJ databases">
        <authorList>
            <person name="Sun Q."/>
            <person name="Zhou Y."/>
        </authorList>
    </citation>
    <scope>NUCLEOTIDE SEQUENCE</scope>
    <source>
        <strain evidence="14">CGMCC 1.6333</strain>
    </source>
</reference>
<dbReference type="Proteomes" id="UP000618460">
    <property type="component" value="Unassembled WGS sequence"/>
</dbReference>
<feature type="transmembrane region" description="Helical" evidence="12">
    <location>
        <begin position="7"/>
        <end position="24"/>
    </location>
</feature>
<evidence type="ECO:0000256" key="6">
    <source>
        <dbReference type="ARBA" id="ARBA00019046"/>
    </source>
</evidence>
<comment type="function">
    <text evidence="11">Involved in coproporphyrin-dependent heme b biosynthesis. Catalyzes the oxidation of coproporphyrinogen III to coproporphyrin III.</text>
</comment>
<comment type="caution">
    <text evidence="14">The sequence shown here is derived from an EMBL/GenBank/DDBJ whole genome shotgun (WGS) entry which is preliminary data.</text>
</comment>
<keyword evidence="10 11" id="KW-0350">Heme biosynthesis</keyword>
<evidence type="ECO:0000256" key="1">
    <source>
        <dbReference type="ARBA" id="ARBA00001755"/>
    </source>
</evidence>
<keyword evidence="8 11" id="KW-0274">FAD</keyword>
<dbReference type="Pfam" id="PF01593">
    <property type="entry name" value="Amino_oxidase"/>
    <property type="match status" value="1"/>
</dbReference>
<evidence type="ECO:0000256" key="5">
    <source>
        <dbReference type="ARBA" id="ARBA00012402"/>
    </source>
</evidence>
<dbReference type="PANTHER" id="PTHR42923:SF3">
    <property type="entry name" value="PROTOPORPHYRINOGEN OXIDASE"/>
    <property type="match status" value="1"/>
</dbReference>
<proteinExistence type="inferred from homology"/>
<evidence type="ECO:0000256" key="4">
    <source>
        <dbReference type="ARBA" id="ARBA00008310"/>
    </source>
</evidence>
<dbReference type="Gene3D" id="1.10.3110.10">
    <property type="entry name" value="protoporphyrinogen ix oxidase, domain 3"/>
    <property type="match status" value="1"/>
</dbReference>
<evidence type="ECO:0000256" key="3">
    <source>
        <dbReference type="ARBA" id="ARBA00004744"/>
    </source>
</evidence>
<dbReference type="AlphaFoldDB" id="A0A917TJ38"/>
<sequence length="469" mass="51932">MSEGKKNIAIVGGGITGLSAAYYLQKEIKAKQLPYKIDLIDASDKLGGKIDTMKQDGFTIERGPDSFLIRKESAARVAREVGLADDLVKNGTGKAYVLVGDQLHEMPKGSFMGIPTQLSPFLFSNMFSLKGKIRLLSDFVLPKSEPVADQSVGEFFRKRFGNELLENLIEPLLSGIYAGNIDDLSLMATFPQFYQMEQKHRSLIKGSREVLPKKVRTGKKTSKFYSLKDGLQSLVDAIESHLDPSIVSIHKETAVDHIEKKIDHYHVLLDSGDVKKVDSMILTIAFPVVKRVLSQYDFWNVFGETKATSVANVAFGFDASAIPTDLDGTGFVVSRNSDYRITACTWTHKKWPNTTPEGKAMLRCYVGRPGDEAVVDLTDEEIAAIALKDLKKVMGVTTKPDFHVVTRWKDSMPQYTVGHLERLSKLRNEIDKALPGTFIAGNNYQGIGIPDCIDQGEKAGENVLDFLSE</sequence>
<reference evidence="14" key="1">
    <citation type="journal article" date="2014" name="Int. J. Syst. Evol. Microbiol.">
        <title>Complete genome sequence of Corynebacterium casei LMG S-19264T (=DSM 44701T), isolated from a smear-ripened cheese.</title>
        <authorList>
            <consortium name="US DOE Joint Genome Institute (JGI-PGF)"/>
            <person name="Walter F."/>
            <person name="Albersmeier A."/>
            <person name="Kalinowski J."/>
            <person name="Ruckert C."/>
        </authorList>
    </citation>
    <scope>NUCLEOTIDE SEQUENCE</scope>
    <source>
        <strain evidence="14">CGMCC 1.6333</strain>
    </source>
</reference>
<comment type="similarity">
    <text evidence="4 11">Belongs to the protoporphyrinogen/coproporphyrinogen oxidase family. Coproporphyrinogen III oxidase subfamily.</text>
</comment>
<dbReference type="NCBIfam" id="TIGR00562">
    <property type="entry name" value="proto_IX_ox"/>
    <property type="match status" value="1"/>
</dbReference>
<dbReference type="OrthoDB" id="9805195at2"/>
<dbReference type="GO" id="GO:0004729">
    <property type="term" value="F:oxygen-dependent protoporphyrinogen oxidase activity"/>
    <property type="evidence" value="ECO:0007669"/>
    <property type="project" value="UniProtKB-UniRule"/>
</dbReference>
<evidence type="ECO:0000256" key="11">
    <source>
        <dbReference type="RuleBase" id="RU364052"/>
    </source>
</evidence>